<comment type="caution">
    <text evidence="6">The sequence shown here is derived from an EMBL/GenBank/DDBJ whole genome shotgun (WGS) entry which is preliminary data.</text>
</comment>
<name>A0ABW6WUA3_9ACTN</name>
<accession>A0ABW6WUA3</accession>
<dbReference type="PRINTS" id="PR00039">
    <property type="entry name" value="HTHLYSR"/>
</dbReference>
<dbReference type="InterPro" id="IPR005119">
    <property type="entry name" value="LysR_subst-bd"/>
</dbReference>
<dbReference type="Gene3D" id="1.10.10.10">
    <property type="entry name" value="Winged helix-like DNA-binding domain superfamily/Winged helix DNA-binding domain"/>
    <property type="match status" value="1"/>
</dbReference>
<comment type="similarity">
    <text evidence="1">Belongs to the LysR transcriptional regulatory family.</text>
</comment>
<dbReference type="Proteomes" id="UP001602245">
    <property type="component" value="Unassembled WGS sequence"/>
</dbReference>
<evidence type="ECO:0000313" key="7">
    <source>
        <dbReference type="Proteomes" id="UP001602245"/>
    </source>
</evidence>
<dbReference type="EMBL" id="JBIAZU010000008">
    <property type="protein sequence ID" value="MFF5296140.1"/>
    <property type="molecule type" value="Genomic_DNA"/>
</dbReference>
<evidence type="ECO:0000313" key="6">
    <source>
        <dbReference type="EMBL" id="MFF5296140.1"/>
    </source>
</evidence>
<dbReference type="PROSITE" id="PS50931">
    <property type="entry name" value="HTH_LYSR"/>
    <property type="match status" value="1"/>
</dbReference>
<sequence length="297" mass="31241">MELRQLDTFAAVARQGGFTRAAEHLRLAQSAVSAQVRALEAELGVALFARTTRRVTLTEAGSLLLARYDRIQSEVAGARTDLTELTSVLRGRVTVGATAVLGHLSLPAALAGFHSLYPGVDLSLRSGLIATLVAALDAGETDLVIGPRHDDLPPRFTARRIADEHLVLALPPGHRSATSLAALRDEPFICLPTGSGLHGILVAAASAAGFTPRIPFETHSAAAIRDLVSAGLGVALLAESAATRPGPAIDIHKPHPAIPHPPIAVIHRRDRPLSPAAQALRRHVIDRAATPDSRAVR</sequence>
<gene>
    <name evidence="6" type="ORF">ACFY35_42465</name>
</gene>
<dbReference type="InterPro" id="IPR036390">
    <property type="entry name" value="WH_DNA-bd_sf"/>
</dbReference>
<evidence type="ECO:0000256" key="4">
    <source>
        <dbReference type="ARBA" id="ARBA00023163"/>
    </source>
</evidence>
<dbReference type="SUPFAM" id="SSF46785">
    <property type="entry name" value="Winged helix' DNA-binding domain"/>
    <property type="match status" value="1"/>
</dbReference>
<reference evidence="6 7" key="1">
    <citation type="submission" date="2024-10" db="EMBL/GenBank/DDBJ databases">
        <title>The Natural Products Discovery Center: Release of the First 8490 Sequenced Strains for Exploring Actinobacteria Biosynthetic Diversity.</title>
        <authorList>
            <person name="Kalkreuter E."/>
            <person name="Kautsar S.A."/>
            <person name="Yang D."/>
            <person name="Bader C.D."/>
            <person name="Teijaro C.N."/>
            <person name="Fluegel L."/>
            <person name="Davis C.M."/>
            <person name="Simpson J.R."/>
            <person name="Lauterbach L."/>
            <person name="Steele A.D."/>
            <person name="Gui C."/>
            <person name="Meng S."/>
            <person name="Li G."/>
            <person name="Viehrig K."/>
            <person name="Ye F."/>
            <person name="Su P."/>
            <person name="Kiefer A.F."/>
            <person name="Nichols A."/>
            <person name="Cepeda A.J."/>
            <person name="Yan W."/>
            <person name="Fan B."/>
            <person name="Jiang Y."/>
            <person name="Adhikari A."/>
            <person name="Zheng C.-J."/>
            <person name="Schuster L."/>
            <person name="Cowan T.M."/>
            <person name="Smanski M.J."/>
            <person name="Chevrette M.G."/>
            <person name="De Carvalho L.P.S."/>
            <person name="Shen B."/>
        </authorList>
    </citation>
    <scope>NUCLEOTIDE SEQUENCE [LARGE SCALE GENOMIC DNA]</scope>
    <source>
        <strain evidence="6 7">NPDC000087</strain>
    </source>
</reference>
<organism evidence="6 7">
    <name type="scientific">Paractinoplanes globisporus</name>
    <dbReference type="NCBI Taxonomy" id="113565"/>
    <lineage>
        <taxon>Bacteria</taxon>
        <taxon>Bacillati</taxon>
        <taxon>Actinomycetota</taxon>
        <taxon>Actinomycetes</taxon>
        <taxon>Micromonosporales</taxon>
        <taxon>Micromonosporaceae</taxon>
        <taxon>Paractinoplanes</taxon>
    </lineage>
</organism>
<protein>
    <submittedName>
        <fullName evidence="6">LysR family transcriptional regulator</fullName>
    </submittedName>
</protein>
<dbReference type="SUPFAM" id="SSF53850">
    <property type="entry name" value="Periplasmic binding protein-like II"/>
    <property type="match status" value="1"/>
</dbReference>
<evidence type="ECO:0000259" key="5">
    <source>
        <dbReference type="PROSITE" id="PS50931"/>
    </source>
</evidence>
<dbReference type="Pfam" id="PF00126">
    <property type="entry name" value="HTH_1"/>
    <property type="match status" value="1"/>
</dbReference>
<dbReference type="CDD" id="cd05466">
    <property type="entry name" value="PBP2_LTTR_substrate"/>
    <property type="match status" value="1"/>
</dbReference>
<keyword evidence="7" id="KW-1185">Reference proteome</keyword>
<dbReference type="RefSeq" id="WP_020516347.1">
    <property type="nucleotide sequence ID" value="NZ_JBIAZU010000008.1"/>
</dbReference>
<keyword evidence="2" id="KW-0805">Transcription regulation</keyword>
<dbReference type="InterPro" id="IPR000847">
    <property type="entry name" value="LysR_HTH_N"/>
</dbReference>
<evidence type="ECO:0000256" key="1">
    <source>
        <dbReference type="ARBA" id="ARBA00009437"/>
    </source>
</evidence>
<dbReference type="InterPro" id="IPR050950">
    <property type="entry name" value="HTH-type_LysR_regulators"/>
</dbReference>
<keyword evidence="3" id="KW-0238">DNA-binding</keyword>
<dbReference type="Gene3D" id="3.40.190.290">
    <property type="match status" value="1"/>
</dbReference>
<evidence type="ECO:0000256" key="3">
    <source>
        <dbReference type="ARBA" id="ARBA00023125"/>
    </source>
</evidence>
<dbReference type="Pfam" id="PF03466">
    <property type="entry name" value="LysR_substrate"/>
    <property type="match status" value="1"/>
</dbReference>
<dbReference type="PANTHER" id="PTHR30419">
    <property type="entry name" value="HTH-TYPE TRANSCRIPTIONAL REGULATOR YBHD"/>
    <property type="match status" value="1"/>
</dbReference>
<proteinExistence type="inferred from homology"/>
<evidence type="ECO:0000256" key="2">
    <source>
        <dbReference type="ARBA" id="ARBA00023015"/>
    </source>
</evidence>
<dbReference type="InterPro" id="IPR036388">
    <property type="entry name" value="WH-like_DNA-bd_sf"/>
</dbReference>
<keyword evidence="4" id="KW-0804">Transcription</keyword>
<feature type="domain" description="HTH lysR-type" evidence="5">
    <location>
        <begin position="1"/>
        <end position="58"/>
    </location>
</feature>